<keyword evidence="3" id="KW-1185">Reference proteome</keyword>
<dbReference type="KEGG" id="vg:5602016"/>
<evidence type="ECO:0000256" key="1">
    <source>
        <dbReference type="SAM" id="MobiDB-lite"/>
    </source>
</evidence>
<protein>
    <submittedName>
        <fullName evidence="2">Gp077</fullName>
    </submittedName>
</protein>
<evidence type="ECO:0000313" key="2">
    <source>
        <dbReference type="EMBL" id="ABG21620.1"/>
    </source>
</evidence>
<dbReference type="Proteomes" id="UP000000714">
    <property type="component" value="Segment"/>
</dbReference>
<sequence>MVQVVQFYMDKSNGYYYPQVYEDGQKSPITSTPSPSGDGSSSLSGTQPPSEATPGNCDLKGKALEAAKWCMDAKNWNGITDYNHPGLDVSGSDGLGRGKVRGSAQCTDLVWAFVAYLEGTLGVEGGDTPAWNVEAGVQSVFGNYPGYANWNTVRINSIDDLRLGDVIREEATPGMGGTHSEVVAKIDKAAGKVYYLTQNPDSPAINEVSTPVTGPVKGSWGTDKIASRMPTKYMS</sequence>
<reference evidence="2 3" key="1">
    <citation type="journal article" date="2007" name="Virology">
        <title>KSY1, a lactococcal phage with a T7-like transcription.</title>
        <authorList>
            <person name="Chopin A."/>
            <person name="Deveau H."/>
            <person name="Ehrlich S.D."/>
            <person name="Moineau S."/>
            <person name="Chopin M.C."/>
        </authorList>
    </citation>
    <scope>NUCLEOTIDE SEQUENCE</scope>
</reference>
<feature type="region of interest" description="Disordered" evidence="1">
    <location>
        <begin position="26"/>
        <end position="56"/>
    </location>
</feature>
<organism evidence="2 3">
    <name type="scientific">Lactococcus phage KSY1</name>
    <dbReference type="NCBI Taxonomy" id="2913972"/>
    <lineage>
        <taxon>Viruses</taxon>
        <taxon>Duplodnaviria</taxon>
        <taxon>Heunggongvirae</taxon>
        <taxon>Uroviricota</taxon>
        <taxon>Caudoviricetes</taxon>
        <taxon>Chopinvirus</taxon>
        <taxon>Chopinvirus KSY1</taxon>
    </lineage>
</organism>
<accession>A6MAE2</accession>
<dbReference type="EMBL" id="DQ535032">
    <property type="protein sequence ID" value="ABG21620.1"/>
    <property type="molecule type" value="Genomic_DNA"/>
</dbReference>
<gene>
    <name evidence="2" type="ORF">KSY1p077</name>
</gene>
<dbReference type="RefSeq" id="YP_001469076.1">
    <property type="nucleotide sequence ID" value="NC_009817.1"/>
</dbReference>
<dbReference type="GeneID" id="5602016"/>
<proteinExistence type="predicted"/>
<evidence type="ECO:0000313" key="3">
    <source>
        <dbReference type="Proteomes" id="UP000000714"/>
    </source>
</evidence>
<feature type="compositionally biased region" description="Low complexity" evidence="1">
    <location>
        <begin position="27"/>
        <end position="46"/>
    </location>
</feature>
<name>A6MAE2_9CAUD</name>